<dbReference type="InterPro" id="IPR023213">
    <property type="entry name" value="CAT-like_dom_sf"/>
</dbReference>
<evidence type="ECO:0000256" key="1">
    <source>
        <dbReference type="ARBA" id="ARBA00022679"/>
    </source>
</evidence>
<dbReference type="Pfam" id="PF02458">
    <property type="entry name" value="Transferase"/>
    <property type="match status" value="2"/>
</dbReference>
<gene>
    <name evidence="3" type="ORF">Syun_007699</name>
</gene>
<keyword evidence="1" id="KW-0808">Transferase</keyword>
<name>A0AAP0L0E6_9MAGN</name>
<dbReference type="Gene3D" id="3.30.559.10">
    <property type="entry name" value="Chloramphenicol acetyltransferase-like domain"/>
    <property type="match status" value="3"/>
</dbReference>
<keyword evidence="2" id="KW-0012">Acyltransferase</keyword>
<evidence type="ECO:0000256" key="2">
    <source>
        <dbReference type="ARBA" id="ARBA00023315"/>
    </source>
</evidence>
<comment type="caution">
    <text evidence="3">The sequence shown here is derived from an EMBL/GenBank/DDBJ whole genome shotgun (WGS) entry which is preliminary data.</text>
</comment>
<dbReference type="PANTHER" id="PTHR31625">
    <property type="match status" value="1"/>
</dbReference>
<dbReference type="Proteomes" id="UP001420932">
    <property type="component" value="Unassembled WGS sequence"/>
</dbReference>
<dbReference type="AlphaFoldDB" id="A0AAP0L0E6"/>
<keyword evidence="4" id="KW-1185">Reference proteome</keyword>
<protein>
    <submittedName>
        <fullName evidence="3">Uncharacterized protein</fullName>
    </submittedName>
</protein>
<dbReference type="InterPro" id="IPR051504">
    <property type="entry name" value="Plant_metabolite_acyltrans"/>
</dbReference>
<evidence type="ECO:0000313" key="3">
    <source>
        <dbReference type="EMBL" id="KAK9161358.1"/>
    </source>
</evidence>
<sequence>MEQPHKVLSLRVLEICQVAPSPPLSVTKASLPLTHFDLPLLLRSPPELLLFYNLPNIKITQFMHSILPQLKHSLSLTLQHFYLLAGNLVWPLESNQPAIEYLVGDCVALTVAESNDDFDHLSGYHARDVKQFQHLVPGLTLLGYDGRIAMMFFKSWASVSRLGNTSMVSQDPSLLPFLDRSVVKDIISIGFQKVCLEHLVKFIQSKSMSEFDCNNWVLLSRDLPSPPHQVTATFELRGDDLDRLKKLVSSRTSLQLVPSRFELACAYVWLCLVKSKSTSGGDEVVASISFAADCRSRLDPPIPPTYFGNCVIFVEVNANREDIVGEDGIVVALDAIMKEVRGLGDEVIRNLEGKLVDMVSKGPRRFDAIVGSTQFEAYKLDFGWGKPKKVEFATVARTGAIFFVDSRNGDDDKDGIEISLAVVWKRWMPLLFHFLRV</sequence>
<reference evidence="3 4" key="1">
    <citation type="submission" date="2024-01" db="EMBL/GenBank/DDBJ databases">
        <title>Genome assemblies of Stephania.</title>
        <authorList>
            <person name="Yang L."/>
        </authorList>
    </citation>
    <scope>NUCLEOTIDE SEQUENCE [LARGE SCALE GENOMIC DNA]</scope>
    <source>
        <strain evidence="3">YNDBR</strain>
        <tissue evidence="3">Leaf</tissue>
    </source>
</reference>
<proteinExistence type="predicted"/>
<organism evidence="3 4">
    <name type="scientific">Stephania yunnanensis</name>
    <dbReference type="NCBI Taxonomy" id="152371"/>
    <lineage>
        <taxon>Eukaryota</taxon>
        <taxon>Viridiplantae</taxon>
        <taxon>Streptophyta</taxon>
        <taxon>Embryophyta</taxon>
        <taxon>Tracheophyta</taxon>
        <taxon>Spermatophyta</taxon>
        <taxon>Magnoliopsida</taxon>
        <taxon>Ranunculales</taxon>
        <taxon>Menispermaceae</taxon>
        <taxon>Menispermoideae</taxon>
        <taxon>Cissampelideae</taxon>
        <taxon>Stephania</taxon>
    </lineage>
</organism>
<dbReference type="GO" id="GO:0016747">
    <property type="term" value="F:acyltransferase activity, transferring groups other than amino-acyl groups"/>
    <property type="evidence" value="ECO:0007669"/>
    <property type="project" value="UniProtKB-ARBA"/>
</dbReference>
<accession>A0AAP0L0E6</accession>
<dbReference type="EMBL" id="JBBNAF010000003">
    <property type="protein sequence ID" value="KAK9161358.1"/>
    <property type="molecule type" value="Genomic_DNA"/>
</dbReference>
<evidence type="ECO:0000313" key="4">
    <source>
        <dbReference type="Proteomes" id="UP001420932"/>
    </source>
</evidence>